<proteinExistence type="inferred from homology"/>
<evidence type="ECO:0000256" key="9">
    <source>
        <dbReference type="RuleBase" id="RU361240"/>
    </source>
</evidence>
<keyword evidence="7 9" id="KW-0862">Zinc</keyword>
<keyword evidence="6 9" id="KW-0378">Hydrolase</keyword>
<keyword evidence="2" id="KW-0031">Aminopeptidase</keyword>
<gene>
    <name evidence="11" type="ORF">HYPSUDRAFT_210903</name>
</gene>
<dbReference type="GO" id="GO:0006508">
    <property type="term" value="P:proteolysis"/>
    <property type="evidence" value="ECO:0007669"/>
    <property type="project" value="UniProtKB-KW"/>
</dbReference>
<evidence type="ECO:0000256" key="2">
    <source>
        <dbReference type="ARBA" id="ARBA00022438"/>
    </source>
</evidence>
<protein>
    <recommendedName>
        <fullName evidence="9">Peptide hydrolase</fullName>
        <ecNumber evidence="9">3.4.-.-</ecNumber>
    </recommendedName>
</protein>
<dbReference type="STRING" id="945553.A0A0D2QEU3"/>
<feature type="domain" description="Peptidase M28" evidence="10">
    <location>
        <begin position="129"/>
        <end position="325"/>
    </location>
</feature>
<dbReference type="FunFam" id="3.40.630.10:FF:000042">
    <property type="entry name" value="Peptide hydrolase"/>
    <property type="match status" value="1"/>
</dbReference>
<dbReference type="GO" id="GO:0046872">
    <property type="term" value="F:metal ion binding"/>
    <property type="evidence" value="ECO:0007669"/>
    <property type="project" value="UniProtKB-KW"/>
</dbReference>
<evidence type="ECO:0000256" key="3">
    <source>
        <dbReference type="ARBA" id="ARBA00022670"/>
    </source>
</evidence>
<evidence type="ECO:0000313" key="11">
    <source>
        <dbReference type="EMBL" id="KJA30105.1"/>
    </source>
</evidence>
<evidence type="ECO:0000256" key="8">
    <source>
        <dbReference type="ARBA" id="ARBA00043962"/>
    </source>
</evidence>
<dbReference type="AlphaFoldDB" id="A0A0D2QEU3"/>
<evidence type="ECO:0000256" key="4">
    <source>
        <dbReference type="ARBA" id="ARBA00022723"/>
    </source>
</evidence>
<dbReference type="OMA" id="GMLQQDM"/>
<dbReference type="SUPFAM" id="SSF53187">
    <property type="entry name" value="Zn-dependent exopeptidases"/>
    <property type="match status" value="1"/>
</dbReference>
<evidence type="ECO:0000313" key="12">
    <source>
        <dbReference type="Proteomes" id="UP000054270"/>
    </source>
</evidence>
<keyword evidence="3 9" id="KW-0645">Protease</keyword>
<name>A0A0D2QEU3_HYPSF</name>
<dbReference type="GO" id="GO:0008235">
    <property type="term" value="F:metalloexopeptidase activity"/>
    <property type="evidence" value="ECO:0007669"/>
    <property type="project" value="InterPro"/>
</dbReference>
<evidence type="ECO:0000256" key="1">
    <source>
        <dbReference type="ARBA" id="ARBA00001947"/>
    </source>
</evidence>
<dbReference type="Gene3D" id="3.40.630.10">
    <property type="entry name" value="Zn peptidases"/>
    <property type="match status" value="1"/>
</dbReference>
<dbReference type="PANTHER" id="PTHR12147:SF56">
    <property type="entry name" value="AMINOPEPTIDASE YDR415C-RELATED"/>
    <property type="match status" value="1"/>
</dbReference>
<evidence type="ECO:0000256" key="5">
    <source>
        <dbReference type="ARBA" id="ARBA00022729"/>
    </source>
</evidence>
<comment type="similarity">
    <text evidence="8">Belongs to the peptidase M28 family. M28E subfamily.</text>
</comment>
<keyword evidence="5" id="KW-0732">Signal</keyword>
<dbReference type="EMBL" id="KN817518">
    <property type="protein sequence ID" value="KJA30105.1"/>
    <property type="molecule type" value="Genomic_DNA"/>
</dbReference>
<evidence type="ECO:0000259" key="10">
    <source>
        <dbReference type="Pfam" id="PF04389"/>
    </source>
</evidence>
<dbReference type="InterPro" id="IPR007484">
    <property type="entry name" value="Peptidase_M28"/>
</dbReference>
<dbReference type="CDD" id="cd03879">
    <property type="entry name" value="M28_AAP"/>
    <property type="match status" value="1"/>
</dbReference>
<evidence type="ECO:0000256" key="6">
    <source>
        <dbReference type="ARBA" id="ARBA00022801"/>
    </source>
</evidence>
<dbReference type="InterPro" id="IPR045175">
    <property type="entry name" value="M28_fam"/>
</dbReference>
<evidence type="ECO:0000256" key="7">
    <source>
        <dbReference type="ARBA" id="ARBA00022833"/>
    </source>
</evidence>
<sequence length="344" mass="38419">MDGQAPVWMTELEKIQAKAQGIKFFDITDTQDLGHSSSARFQSKFSFPVPNNTETVQSIIKTLSTDGLKENLERFSCFRTRYYRSDTGKQSQQWLLSKIAEITTKYASESLREIITASEFPHSWGQNSIILRIEGSSKSDDGVVIIGAHQDSTNMWPFLAAPGADDDGSGSVTILESYRALIAADFRPLRTVEFHWYSAEEGGLLGSQAVAKDYETRSVNVLAMSQFDMTAWVKRGTREEVGIISDFTDEDLTAFNKALVDLYLNIPYVVTKCGYACSDHASWRKAGYPSSFTIESSFENSNKNIHSVNDRIDISDEFSFDHMLEFSKLAVAFAVELGNSTSEN</sequence>
<comment type="cofactor">
    <cofactor evidence="1">
        <name>Zn(2+)</name>
        <dbReference type="ChEBI" id="CHEBI:29105"/>
    </cofactor>
</comment>
<dbReference type="EC" id="3.4.-.-" evidence="9"/>
<keyword evidence="4 9" id="KW-0479">Metal-binding</keyword>
<reference evidence="12" key="1">
    <citation type="submission" date="2014-04" db="EMBL/GenBank/DDBJ databases">
        <title>Evolutionary Origins and Diversification of the Mycorrhizal Mutualists.</title>
        <authorList>
            <consortium name="DOE Joint Genome Institute"/>
            <consortium name="Mycorrhizal Genomics Consortium"/>
            <person name="Kohler A."/>
            <person name="Kuo A."/>
            <person name="Nagy L.G."/>
            <person name="Floudas D."/>
            <person name="Copeland A."/>
            <person name="Barry K.W."/>
            <person name="Cichocki N."/>
            <person name="Veneault-Fourrey C."/>
            <person name="LaButti K."/>
            <person name="Lindquist E.A."/>
            <person name="Lipzen A."/>
            <person name="Lundell T."/>
            <person name="Morin E."/>
            <person name="Murat C."/>
            <person name="Riley R."/>
            <person name="Ohm R."/>
            <person name="Sun H."/>
            <person name="Tunlid A."/>
            <person name="Henrissat B."/>
            <person name="Grigoriev I.V."/>
            <person name="Hibbett D.S."/>
            <person name="Martin F."/>
        </authorList>
    </citation>
    <scope>NUCLEOTIDE SEQUENCE [LARGE SCALE GENOMIC DNA]</scope>
    <source>
        <strain evidence="12">FD-334 SS-4</strain>
    </source>
</reference>
<dbReference type="Proteomes" id="UP000054270">
    <property type="component" value="Unassembled WGS sequence"/>
</dbReference>
<dbReference type="Pfam" id="PF04389">
    <property type="entry name" value="Peptidase_M28"/>
    <property type="match status" value="1"/>
</dbReference>
<organism evidence="11 12">
    <name type="scientific">Hypholoma sublateritium (strain FD-334 SS-4)</name>
    <dbReference type="NCBI Taxonomy" id="945553"/>
    <lineage>
        <taxon>Eukaryota</taxon>
        <taxon>Fungi</taxon>
        <taxon>Dikarya</taxon>
        <taxon>Basidiomycota</taxon>
        <taxon>Agaricomycotina</taxon>
        <taxon>Agaricomycetes</taxon>
        <taxon>Agaricomycetidae</taxon>
        <taxon>Agaricales</taxon>
        <taxon>Agaricineae</taxon>
        <taxon>Strophariaceae</taxon>
        <taxon>Hypholoma</taxon>
    </lineage>
</organism>
<dbReference type="GO" id="GO:0004177">
    <property type="term" value="F:aminopeptidase activity"/>
    <property type="evidence" value="ECO:0007669"/>
    <property type="project" value="UniProtKB-KW"/>
</dbReference>
<keyword evidence="12" id="KW-1185">Reference proteome</keyword>
<accession>A0A0D2QEU3</accession>
<dbReference type="PANTHER" id="PTHR12147">
    <property type="entry name" value="METALLOPEPTIDASE M28 FAMILY MEMBER"/>
    <property type="match status" value="1"/>
</dbReference>
<dbReference type="OrthoDB" id="2214at2759"/>